<feature type="chain" id="PRO_5005602031" evidence="2">
    <location>
        <begin position="22"/>
        <end position="196"/>
    </location>
</feature>
<evidence type="ECO:0000313" key="3">
    <source>
        <dbReference type="EMBL" id="KOO28094.1"/>
    </source>
</evidence>
<comment type="caution">
    <text evidence="3">The sequence shown here is derived from an EMBL/GenBank/DDBJ whole genome shotgun (WGS) entry which is preliminary data.</text>
</comment>
<gene>
    <name evidence="3" type="ORF">Ctob_003039</name>
</gene>
<evidence type="ECO:0000313" key="4">
    <source>
        <dbReference type="Proteomes" id="UP000037460"/>
    </source>
</evidence>
<keyword evidence="2" id="KW-0732">Signal</keyword>
<name>A0A0M0JND8_9EUKA</name>
<accession>A0A0M0JND8</accession>
<protein>
    <submittedName>
        <fullName evidence="3">Uncharacterized protein</fullName>
    </submittedName>
</protein>
<dbReference type="Proteomes" id="UP000037460">
    <property type="component" value="Unassembled WGS sequence"/>
</dbReference>
<evidence type="ECO:0000256" key="2">
    <source>
        <dbReference type="SAM" id="SignalP"/>
    </source>
</evidence>
<proteinExistence type="predicted"/>
<evidence type="ECO:0000256" key="1">
    <source>
        <dbReference type="SAM" id="MobiDB-lite"/>
    </source>
</evidence>
<feature type="signal peptide" evidence="2">
    <location>
        <begin position="1"/>
        <end position="21"/>
    </location>
</feature>
<feature type="region of interest" description="Disordered" evidence="1">
    <location>
        <begin position="155"/>
        <end position="196"/>
    </location>
</feature>
<dbReference type="AlphaFoldDB" id="A0A0M0JND8"/>
<reference evidence="4" key="1">
    <citation type="journal article" date="2015" name="PLoS Genet.">
        <title>Genome Sequence and Transcriptome Analyses of Chrysochromulina tobin: Metabolic Tools for Enhanced Algal Fitness in the Prominent Order Prymnesiales (Haptophyceae).</title>
        <authorList>
            <person name="Hovde B.T."/>
            <person name="Deodato C.R."/>
            <person name="Hunsperger H.M."/>
            <person name="Ryken S.A."/>
            <person name="Yost W."/>
            <person name="Jha R.K."/>
            <person name="Patterson J."/>
            <person name="Monnat R.J. Jr."/>
            <person name="Barlow S.B."/>
            <person name="Starkenburg S.R."/>
            <person name="Cattolico R.A."/>
        </authorList>
    </citation>
    <scope>NUCLEOTIDE SEQUENCE</scope>
    <source>
        <strain evidence="4">CCMP291</strain>
    </source>
</reference>
<keyword evidence="4" id="KW-1185">Reference proteome</keyword>
<dbReference type="OrthoDB" id="427691at2759"/>
<dbReference type="EMBL" id="JWZX01002622">
    <property type="protein sequence ID" value="KOO28094.1"/>
    <property type="molecule type" value="Genomic_DNA"/>
</dbReference>
<organism evidence="3 4">
    <name type="scientific">Chrysochromulina tobinii</name>
    <dbReference type="NCBI Taxonomy" id="1460289"/>
    <lineage>
        <taxon>Eukaryota</taxon>
        <taxon>Haptista</taxon>
        <taxon>Haptophyta</taxon>
        <taxon>Prymnesiophyceae</taxon>
        <taxon>Prymnesiales</taxon>
        <taxon>Chrysochromulinaceae</taxon>
        <taxon>Chrysochromulina</taxon>
    </lineage>
</organism>
<sequence>MPRLGRPLAALIIGVALHAWAAPSADELQAFRDTRGTMCRAVVREMHIEIHKHKLRKNGEDDIYETVPAICLAIVQNYSLTATAPPSRKWSLKKRAVRLDDDDALDQNPSMMMHLITLKKACEHFTDDFQQELSELMYRSALLHDIEPIVSEFCEKSSASSAGDRSDTDGGGRMPDMAELLKRFDTDGSISPAENL</sequence>